<keyword evidence="5" id="KW-0406">Ion transport</keyword>
<evidence type="ECO:0000256" key="1">
    <source>
        <dbReference type="ARBA" id="ARBA00004141"/>
    </source>
</evidence>
<evidence type="ECO:0000256" key="2">
    <source>
        <dbReference type="ARBA" id="ARBA00022448"/>
    </source>
</evidence>
<evidence type="ECO:0000256" key="12">
    <source>
        <dbReference type="SAM" id="Phobius"/>
    </source>
</evidence>
<dbReference type="PANTHER" id="PTHR18966">
    <property type="entry name" value="IONOTROPIC GLUTAMATE RECEPTOR"/>
    <property type="match status" value="1"/>
</dbReference>
<dbReference type="InterPro" id="IPR011990">
    <property type="entry name" value="TPR-like_helical_dom_sf"/>
</dbReference>
<feature type="region of interest" description="Disordered" evidence="11">
    <location>
        <begin position="27"/>
        <end position="60"/>
    </location>
</feature>
<keyword evidence="9" id="KW-1071">Ligand-gated ion channel</keyword>
<dbReference type="AlphaFoldDB" id="A0A5N6N0R1"/>
<evidence type="ECO:0000256" key="3">
    <source>
        <dbReference type="ARBA" id="ARBA00022692"/>
    </source>
</evidence>
<keyword evidence="2" id="KW-0813">Transport</keyword>
<sequence>MFPSASPLSQLHLSTKHSIALCIHSPSALTPPSPPPGDTGSSLQSPPSSPASSGARTDEREGEQIHGYCLKYGYDLNVYVGSALVELYCRYDRMKEAHFVFDGLADKNEVSWNSLIAAQARKSNMEHNHHIASFGLFILMLISAIDLVQSTDKSFKERTYLNVHFRKTKMGTKIQDASYHRRSRFILEKDDVGQLNVCEDIISPEWRMRRKQGKGPCPKLVVWVPKKTGFTEFVKVSQQSSKVEGGFSIAIFCYALELLPFKVQPVFKPFINEKGESNGTYDQLLQHIQGKICEAVAGDVTVRASRTEYIDFTSPYMNSDVYMLVEAVHEWNQTLWTLLRPFTWRLWMTIVGACVYIGLAIAILEYRVGNPKFTSPMHKRILMVFWFPVSTFFFYEGKIMNRSSKVVVVMWVGMIFIIVQIFTATLSSWLTVDQLSPKVPTTFENAGYPDGSFLRDFIIQNYNCSGNNLIPLRTIDDYKDALSNGTVNVVFHELPYIQLFLSKYGSDYMKIGPIKHEFGKAFAFPHGSPLLKSFSRAVINVTESDIMMEMKKKYLGYHTSTPPQSQHNQTLPQSLDVQSFIGLFVLLGSSTIIVIISSEISNRRANQKIIPISVV</sequence>
<evidence type="ECO:0000256" key="7">
    <source>
        <dbReference type="ARBA" id="ARBA00023170"/>
    </source>
</evidence>
<dbReference type="SMART" id="SM00079">
    <property type="entry name" value="PBPe"/>
    <property type="match status" value="1"/>
</dbReference>
<name>A0A5N6N0R1_9ASTR</name>
<evidence type="ECO:0000256" key="11">
    <source>
        <dbReference type="SAM" id="MobiDB-lite"/>
    </source>
</evidence>
<dbReference type="GO" id="GO:0016020">
    <property type="term" value="C:membrane"/>
    <property type="evidence" value="ECO:0007669"/>
    <property type="project" value="UniProtKB-SubCell"/>
</dbReference>
<keyword evidence="15" id="KW-1185">Reference proteome</keyword>
<evidence type="ECO:0000256" key="10">
    <source>
        <dbReference type="ARBA" id="ARBA00023303"/>
    </source>
</evidence>
<keyword evidence="8" id="KW-0325">Glycoprotein</keyword>
<dbReference type="OrthoDB" id="5984008at2759"/>
<dbReference type="GO" id="GO:0015276">
    <property type="term" value="F:ligand-gated monoatomic ion channel activity"/>
    <property type="evidence" value="ECO:0007669"/>
    <property type="project" value="InterPro"/>
</dbReference>
<keyword evidence="4 12" id="KW-1133">Transmembrane helix</keyword>
<evidence type="ECO:0000256" key="8">
    <source>
        <dbReference type="ARBA" id="ARBA00023180"/>
    </source>
</evidence>
<evidence type="ECO:0000313" key="15">
    <source>
        <dbReference type="Proteomes" id="UP000326396"/>
    </source>
</evidence>
<feature type="transmembrane region" description="Helical" evidence="12">
    <location>
        <begin position="377"/>
        <end position="395"/>
    </location>
</feature>
<dbReference type="SUPFAM" id="SSF53850">
    <property type="entry name" value="Periplasmic binding protein-like II"/>
    <property type="match status" value="1"/>
</dbReference>
<dbReference type="Gene3D" id="3.40.190.10">
    <property type="entry name" value="Periplasmic binding protein-like II"/>
    <property type="match status" value="3"/>
</dbReference>
<keyword evidence="7" id="KW-0675">Receptor</keyword>
<evidence type="ECO:0000313" key="14">
    <source>
        <dbReference type="EMBL" id="KAD4179880.1"/>
    </source>
</evidence>
<dbReference type="InterPro" id="IPR015683">
    <property type="entry name" value="Ionotropic_Glu_rcpt"/>
</dbReference>
<comment type="subcellular location">
    <subcellularLocation>
        <location evidence="1">Membrane</location>
        <topology evidence="1">Multi-pass membrane protein</topology>
    </subcellularLocation>
</comment>
<dbReference type="EMBL" id="SZYD01000014">
    <property type="protein sequence ID" value="KAD4179880.1"/>
    <property type="molecule type" value="Genomic_DNA"/>
</dbReference>
<dbReference type="Pfam" id="PF00060">
    <property type="entry name" value="Lig_chan"/>
    <property type="match status" value="1"/>
</dbReference>
<feature type="transmembrane region" description="Helical" evidence="12">
    <location>
        <begin position="580"/>
        <end position="598"/>
    </location>
</feature>
<dbReference type="Gene3D" id="1.10.287.70">
    <property type="match status" value="1"/>
</dbReference>
<feature type="transmembrane region" description="Helical" evidence="12">
    <location>
        <begin position="131"/>
        <end position="148"/>
    </location>
</feature>
<feature type="transmembrane region" description="Helical" evidence="12">
    <location>
        <begin position="346"/>
        <end position="365"/>
    </location>
</feature>
<evidence type="ECO:0000256" key="4">
    <source>
        <dbReference type="ARBA" id="ARBA00022989"/>
    </source>
</evidence>
<organism evidence="14 15">
    <name type="scientific">Mikania micrantha</name>
    <name type="common">bitter vine</name>
    <dbReference type="NCBI Taxonomy" id="192012"/>
    <lineage>
        <taxon>Eukaryota</taxon>
        <taxon>Viridiplantae</taxon>
        <taxon>Streptophyta</taxon>
        <taxon>Embryophyta</taxon>
        <taxon>Tracheophyta</taxon>
        <taxon>Spermatophyta</taxon>
        <taxon>Magnoliopsida</taxon>
        <taxon>eudicotyledons</taxon>
        <taxon>Gunneridae</taxon>
        <taxon>Pentapetalae</taxon>
        <taxon>asterids</taxon>
        <taxon>campanulids</taxon>
        <taxon>Asterales</taxon>
        <taxon>Asteraceae</taxon>
        <taxon>Asteroideae</taxon>
        <taxon>Heliantheae alliance</taxon>
        <taxon>Eupatorieae</taxon>
        <taxon>Mikania</taxon>
    </lineage>
</organism>
<dbReference type="InterPro" id="IPR001320">
    <property type="entry name" value="Iontro_rcpt_C"/>
</dbReference>
<dbReference type="Proteomes" id="UP000326396">
    <property type="component" value="Linkage Group LG4"/>
</dbReference>
<gene>
    <name evidence="14" type="ORF">E3N88_28471</name>
</gene>
<evidence type="ECO:0000259" key="13">
    <source>
        <dbReference type="SMART" id="SM00079"/>
    </source>
</evidence>
<comment type="caution">
    <text evidence="14">The sequence shown here is derived from an EMBL/GenBank/DDBJ whole genome shotgun (WGS) entry which is preliminary data.</text>
</comment>
<evidence type="ECO:0000256" key="6">
    <source>
        <dbReference type="ARBA" id="ARBA00023136"/>
    </source>
</evidence>
<protein>
    <recommendedName>
        <fullName evidence="13">Ionotropic glutamate receptor C-terminal domain-containing protein</fullName>
    </recommendedName>
</protein>
<keyword evidence="10" id="KW-0407">Ion channel</keyword>
<proteinExistence type="predicted"/>
<feature type="compositionally biased region" description="Low complexity" evidence="11">
    <location>
        <begin position="38"/>
        <end position="53"/>
    </location>
</feature>
<accession>A0A5N6N0R1</accession>
<reference evidence="14 15" key="1">
    <citation type="submission" date="2019-05" db="EMBL/GenBank/DDBJ databases">
        <title>Mikania micrantha, genome provides insights into the molecular mechanism of rapid growth.</title>
        <authorList>
            <person name="Liu B."/>
        </authorList>
    </citation>
    <scope>NUCLEOTIDE SEQUENCE [LARGE SCALE GENOMIC DNA]</scope>
    <source>
        <strain evidence="14">NLD-2019</strain>
        <tissue evidence="14">Leaf</tissue>
    </source>
</reference>
<feature type="transmembrane region" description="Helical" evidence="12">
    <location>
        <begin position="407"/>
        <end position="430"/>
    </location>
</feature>
<keyword evidence="3 12" id="KW-0812">Transmembrane</keyword>
<feature type="domain" description="Ionotropic glutamate receptor C-terminal" evidence="13">
    <location>
        <begin position="219"/>
        <end position="557"/>
    </location>
</feature>
<evidence type="ECO:0000256" key="5">
    <source>
        <dbReference type="ARBA" id="ARBA00023065"/>
    </source>
</evidence>
<keyword evidence="6 12" id="KW-0472">Membrane</keyword>
<evidence type="ECO:0000256" key="9">
    <source>
        <dbReference type="ARBA" id="ARBA00023286"/>
    </source>
</evidence>
<dbReference type="Gene3D" id="1.25.40.10">
    <property type="entry name" value="Tetratricopeptide repeat domain"/>
    <property type="match status" value="1"/>
</dbReference>